<proteinExistence type="predicted"/>
<dbReference type="GO" id="GO:0016787">
    <property type="term" value="F:hydrolase activity"/>
    <property type="evidence" value="ECO:0007669"/>
    <property type="project" value="UniProtKB-KW"/>
</dbReference>
<keyword evidence="2" id="KW-0378">Hydrolase</keyword>
<feature type="domain" description="HDOD" evidence="1">
    <location>
        <begin position="11"/>
        <end position="206"/>
    </location>
</feature>
<dbReference type="STRING" id="44575.SAMN05216419_10066"/>
<sequence length="283" mass="31821">MKHRPINYKNLAAQPDIISRIIQIDADSRGCFREMDNLLRSDQSAAALILRVANSPIYNRGHQIETLPLAISLLGINVIRSLATLALTRPIFTQSKNKLIQKHIWHHSLLTAIASQTICLELGSTQEGEEAFVAGLIHDIGKVLLLSHYAEKYVNALSYTLKYHCSSAEAEQKFLGVDHYQIGQQAVQEWKLPQHFNYYTGIDLNLLSRIQIKNIVQLSLVVANSLIKGAGIGASPWDCNTRKNKLMALGLSSEFSDYLLEDVFMQGLKKHELYLHCTQYGNH</sequence>
<protein>
    <submittedName>
        <fullName evidence="2">Metal dependent phosphohydrolase</fullName>
    </submittedName>
</protein>
<evidence type="ECO:0000259" key="1">
    <source>
        <dbReference type="PROSITE" id="PS51833"/>
    </source>
</evidence>
<keyword evidence="3" id="KW-1185">Reference proteome</keyword>
<accession>A0A1N6J295</accession>
<reference evidence="2 3" key="1">
    <citation type="submission" date="2016-12" db="EMBL/GenBank/DDBJ databases">
        <authorList>
            <person name="Song W.-J."/>
            <person name="Kurnit D.M."/>
        </authorList>
    </citation>
    <scope>NUCLEOTIDE SEQUENCE [LARGE SCALE GENOMIC DNA]</scope>
    <source>
        <strain evidence="2 3">ATCC 49181</strain>
    </source>
</reference>
<dbReference type="InterPro" id="IPR052340">
    <property type="entry name" value="RNase_Y/CdgJ"/>
</dbReference>
<dbReference type="EMBL" id="FSRO01000001">
    <property type="protein sequence ID" value="SIO38246.1"/>
    <property type="molecule type" value="Genomic_DNA"/>
</dbReference>
<name>A0A1N6J295_9PROT</name>
<dbReference type="eggNOG" id="COG1639">
    <property type="taxonomic scope" value="Bacteria"/>
</dbReference>
<dbReference type="InterPro" id="IPR013976">
    <property type="entry name" value="HDOD"/>
</dbReference>
<dbReference type="PANTHER" id="PTHR33525">
    <property type="match status" value="1"/>
</dbReference>
<evidence type="ECO:0000313" key="2">
    <source>
        <dbReference type="EMBL" id="SIO38246.1"/>
    </source>
</evidence>
<dbReference type="InterPro" id="IPR003607">
    <property type="entry name" value="HD/PDEase_dom"/>
</dbReference>
<dbReference type="SMART" id="SM00471">
    <property type="entry name" value="HDc"/>
    <property type="match status" value="1"/>
</dbReference>
<dbReference type="PANTHER" id="PTHR33525:SF3">
    <property type="entry name" value="RIBONUCLEASE Y"/>
    <property type="match status" value="1"/>
</dbReference>
<dbReference type="SUPFAM" id="SSF109604">
    <property type="entry name" value="HD-domain/PDEase-like"/>
    <property type="match status" value="1"/>
</dbReference>
<evidence type="ECO:0000313" key="3">
    <source>
        <dbReference type="Proteomes" id="UP000185062"/>
    </source>
</evidence>
<gene>
    <name evidence="2" type="ORF">SAMN02743940_2249</name>
</gene>
<dbReference type="AlphaFoldDB" id="A0A1N6J295"/>
<dbReference type="Proteomes" id="UP000185062">
    <property type="component" value="Unassembled WGS sequence"/>
</dbReference>
<dbReference type="Pfam" id="PF08668">
    <property type="entry name" value="HDOD"/>
    <property type="match status" value="1"/>
</dbReference>
<dbReference type="Gene3D" id="1.10.3210.10">
    <property type="entry name" value="Hypothetical protein af1432"/>
    <property type="match status" value="1"/>
</dbReference>
<organism evidence="2 3">
    <name type="scientific">Nitrosomonas cryotolerans ATCC 49181</name>
    <dbReference type="NCBI Taxonomy" id="1131553"/>
    <lineage>
        <taxon>Bacteria</taxon>
        <taxon>Pseudomonadati</taxon>
        <taxon>Pseudomonadota</taxon>
        <taxon>Betaproteobacteria</taxon>
        <taxon>Nitrosomonadales</taxon>
        <taxon>Nitrosomonadaceae</taxon>
        <taxon>Nitrosomonas</taxon>
    </lineage>
</organism>
<dbReference type="CDD" id="cd00077">
    <property type="entry name" value="HDc"/>
    <property type="match status" value="1"/>
</dbReference>
<dbReference type="PROSITE" id="PS51833">
    <property type="entry name" value="HDOD"/>
    <property type="match status" value="1"/>
</dbReference>
<dbReference type="RefSeq" id="WP_028461008.1">
    <property type="nucleotide sequence ID" value="NZ_FSRO01000001.1"/>
</dbReference>